<proteinExistence type="predicted"/>
<feature type="chain" id="PRO_5046035552" evidence="1">
    <location>
        <begin position="20"/>
        <end position="144"/>
    </location>
</feature>
<organism evidence="2 3">
    <name type="scientific">Luteolibacter rhizosphaerae</name>
    <dbReference type="NCBI Taxonomy" id="2989719"/>
    <lineage>
        <taxon>Bacteria</taxon>
        <taxon>Pseudomonadati</taxon>
        <taxon>Verrucomicrobiota</taxon>
        <taxon>Verrucomicrobiia</taxon>
        <taxon>Verrucomicrobiales</taxon>
        <taxon>Verrucomicrobiaceae</taxon>
        <taxon>Luteolibacter</taxon>
    </lineage>
</organism>
<dbReference type="PROSITE" id="PS51257">
    <property type="entry name" value="PROKAR_LIPOPROTEIN"/>
    <property type="match status" value="1"/>
</dbReference>
<evidence type="ECO:0000256" key="1">
    <source>
        <dbReference type="SAM" id="SignalP"/>
    </source>
</evidence>
<dbReference type="Proteomes" id="UP001165653">
    <property type="component" value="Unassembled WGS sequence"/>
</dbReference>
<feature type="signal peptide" evidence="1">
    <location>
        <begin position="1"/>
        <end position="19"/>
    </location>
</feature>
<dbReference type="RefSeq" id="WP_264510159.1">
    <property type="nucleotide sequence ID" value="NZ_JAPDDR010000001.1"/>
</dbReference>
<evidence type="ECO:0000313" key="3">
    <source>
        <dbReference type="Proteomes" id="UP001165653"/>
    </source>
</evidence>
<sequence length="144" mass="16004">MTSLRLPGSGSILASFATAACLLSSACRAPIDETVEDRPLAIDTRPLSDVEVITLTNYSSLIDMEQKFGPGERQSRGRIAYRSAQSPEKFFWVYPYQSPEGGEKIHHIVLADKMEEKGKVVWPVKWKEMTPASAAFIHSRAQGY</sequence>
<comment type="caution">
    <text evidence="2">The sequence shown here is derived from an EMBL/GenBank/DDBJ whole genome shotgun (WGS) entry which is preliminary data.</text>
</comment>
<protein>
    <submittedName>
        <fullName evidence="2">Uncharacterized protein</fullName>
    </submittedName>
</protein>
<accession>A0ABT3FWY5</accession>
<reference evidence="2" key="1">
    <citation type="submission" date="2022-10" db="EMBL/GenBank/DDBJ databases">
        <title>Luteolibacter sp. GHJ8, whole genome shotgun sequencing project.</title>
        <authorList>
            <person name="Zhao G."/>
            <person name="Shen L."/>
        </authorList>
    </citation>
    <scope>NUCLEOTIDE SEQUENCE</scope>
    <source>
        <strain evidence="2">GHJ8</strain>
    </source>
</reference>
<gene>
    <name evidence="2" type="ORF">OJ996_00785</name>
</gene>
<keyword evidence="1" id="KW-0732">Signal</keyword>
<keyword evidence="3" id="KW-1185">Reference proteome</keyword>
<dbReference type="EMBL" id="JAPDDR010000001">
    <property type="protein sequence ID" value="MCW1912088.1"/>
    <property type="molecule type" value="Genomic_DNA"/>
</dbReference>
<name>A0ABT3FWY5_9BACT</name>
<evidence type="ECO:0000313" key="2">
    <source>
        <dbReference type="EMBL" id="MCW1912088.1"/>
    </source>
</evidence>